<dbReference type="EMBL" id="QGHB01000006">
    <property type="protein sequence ID" value="PWK85493.1"/>
    <property type="molecule type" value="Genomic_DNA"/>
</dbReference>
<reference evidence="1 2" key="1">
    <citation type="submission" date="2018-05" db="EMBL/GenBank/DDBJ databases">
        <title>Genomic Encyclopedia of Type Strains, Phase IV (KMG-IV): sequencing the most valuable type-strain genomes for metagenomic binning, comparative biology and taxonomic classification.</title>
        <authorList>
            <person name="Goeker M."/>
        </authorList>
    </citation>
    <scope>NUCLEOTIDE SEQUENCE [LARGE SCALE GENOMIC DNA]</scope>
    <source>
        <strain evidence="1 2">DSM 45480</strain>
    </source>
</reference>
<name>A0A316I4Z0_9PSEU</name>
<accession>A0A316I4Z0</accession>
<sequence>MLYDRDEHGEFLHFYTELAGARVFFEVVERIGDYRGFGVANAAVRMAAHHEARQCAGRA</sequence>
<gene>
    <name evidence="1" type="ORF">C8D88_106121</name>
</gene>
<organism evidence="1 2">
    <name type="scientific">Lentzea atacamensis</name>
    <dbReference type="NCBI Taxonomy" id="531938"/>
    <lineage>
        <taxon>Bacteria</taxon>
        <taxon>Bacillati</taxon>
        <taxon>Actinomycetota</taxon>
        <taxon>Actinomycetes</taxon>
        <taxon>Pseudonocardiales</taxon>
        <taxon>Pseudonocardiaceae</taxon>
        <taxon>Lentzea</taxon>
    </lineage>
</organism>
<dbReference type="Gene3D" id="3.10.180.10">
    <property type="entry name" value="2,3-Dihydroxybiphenyl 1,2-Dioxygenase, domain 1"/>
    <property type="match status" value="1"/>
</dbReference>
<dbReference type="AlphaFoldDB" id="A0A316I4Z0"/>
<evidence type="ECO:0008006" key="3">
    <source>
        <dbReference type="Google" id="ProtNLM"/>
    </source>
</evidence>
<dbReference type="InterPro" id="IPR029068">
    <property type="entry name" value="Glyas_Bleomycin-R_OHBP_Dase"/>
</dbReference>
<evidence type="ECO:0000313" key="2">
    <source>
        <dbReference type="Proteomes" id="UP000246005"/>
    </source>
</evidence>
<protein>
    <recommendedName>
        <fullName evidence="3">4-hydroxyphenylpyruvate dioxygenase</fullName>
    </recommendedName>
</protein>
<proteinExistence type="predicted"/>
<comment type="caution">
    <text evidence="1">The sequence shown here is derived from an EMBL/GenBank/DDBJ whole genome shotgun (WGS) entry which is preliminary data.</text>
</comment>
<evidence type="ECO:0000313" key="1">
    <source>
        <dbReference type="EMBL" id="PWK85493.1"/>
    </source>
</evidence>
<dbReference type="Proteomes" id="UP000246005">
    <property type="component" value="Unassembled WGS sequence"/>
</dbReference>
<dbReference type="SUPFAM" id="SSF54593">
    <property type="entry name" value="Glyoxalase/Bleomycin resistance protein/Dihydroxybiphenyl dioxygenase"/>
    <property type="match status" value="1"/>
</dbReference>